<protein>
    <recommendedName>
        <fullName evidence="3">STAS domain-containing protein</fullName>
    </recommendedName>
</protein>
<proteinExistence type="predicted"/>
<accession>A0A1Z1WSN7</accession>
<name>A0A1Z1WSN7_9ACTN</name>
<reference evidence="1 2" key="1">
    <citation type="submission" date="2017-05" db="EMBL/GenBank/DDBJ databases">
        <title>Streptomyces alboflavus Genome sequencing and assembly.</title>
        <authorList>
            <person name="Wang Y."/>
            <person name="Du B."/>
            <person name="Ding Y."/>
            <person name="Liu H."/>
            <person name="Hou Q."/>
            <person name="Liu K."/>
            <person name="Wang C."/>
            <person name="Yao L."/>
        </authorList>
    </citation>
    <scope>NUCLEOTIDE SEQUENCE [LARGE SCALE GENOMIC DNA]</scope>
    <source>
        <strain evidence="1 2">MDJK44</strain>
    </source>
</reference>
<dbReference type="AlphaFoldDB" id="A0A1Z1WSN7"/>
<evidence type="ECO:0000313" key="2">
    <source>
        <dbReference type="Proteomes" id="UP000195880"/>
    </source>
</evidence>
<evidence type="ECO:0000313" key="1">
    <source>
        <dbReference type="EMBL" id="ARX89394.1"/>
    </source>
</evidence>
<dbReference type="RefSeq" id="WP_087887245.1">
    <property type="nucleotide sequence ID" value="NZ_CP021748.1"/>
</dbReference>
<dbReference type="Proteomes" id="UP000195880">
    <property type="component" value="Chromosome"/>
</dbReference>
<evidence type="ECO:0008006" key="3">
    <source>
        <dbReference type="Google" id="ProtNLM"/>
    </source>
</evidence>
<gene>
    <name evidence="1" type="ORF">SMD44_08881</name>
</gene>
<organism evidence="1 2">
    <name type="scientific">Streptomyces alboflavus</name>
    <dbReference type="NCBI Taxonomy" id="67267"/>
    <lineage>
        <taxon>Bacteria</taxon>
        <taxon>Bacillati</taxon>
        <taxon>Actinomycetota</taxon>
        <taxon>Actinomycetes</taxon>
        <taxon>Kitasatosporales</taxon>
        <taxon>Streptomycetaceae</taxon>
        <taxon>Streptomyces</taxon>
    </lineage>
</organism>
<keyword evidence="2" id="KW-1185">Reference proteome</keyword>
<dbReference type="EMBL" id="CP021748">
    <property type="protein sequence ID" value="ARX89394.1"/>
    <property type="molecule type" value="Genomic_DNA"/>
</dbReference>
<sequence length="170" mass="18593">MRGYFTDDLLLILPSDTTASVRLFGEVISTHRGPLALAITGQSGQGDEITVDLTGVHYLANSALEILVAVALRLTQPACLVVRATVELDLRGRLAARGWDQINTLRLTDACPRGESPRLEDVIIEQLNVCWRRCSNNASLEHLGADVLGLVELETAPGVRVLRWLSSPRR</sequence>
<dbReference type="OrthoDB" id="4242313at2"/>
<dbReference type="KEGG" id="salf:SMD44_08881"/>